<keyword evidence="3" id="KW-0408">Iron</keyword>
<keyword evidence="7" id="KW-1185">Reference proteome</keyword>
<dbReference type="GO" id="GO:0140097">
    <property type="term" value="F:catalytic activity, acting on DNA"/>
    <property type="evidence" value="ECO:0007669"/>
    <property type="project" value="UniProtKB-ARBA"/>
</dbReference>
<keyword evidence="6" id="KW-0255">Endonuclease</keyword>
<dbReference type="Gene3D" id="1.10.340.30">
    <property type="entry name" value="Hypothetical protein, domain 2"/>
    <property type="match status" value="1"/>
</dbReference>
<dbReference type="InterPro" id="IPR003651">
    <property type="entry name" value="Endonuclease3_FeS-loop_motif"/>
</dbReference>
<dbReference type="Pfam" id="PF00730">
    <property type="entry name" value="HhH-GPD"/>
    <property type="match status" value="1"/>
</dbReference>
<evidence type="ECO:0000313" key="7">
    <source>
        <dbReference type="Proteomes" id="UP000277766"/>
    </source>
</evidence>
<keyword evidence="4" id="KW-0411">Iron-sulfur</keyword>
<evidence type="ECO:0000256" key="3">
    <source>
        <dbReference type="ARBA" id="ARBA00023004"/>
    </source>
</evidence>
<dbReference type="PANTHER" id="PTHR47203:SF1">
    <property type="entry name" value="HYPOTHETICAL BASE EXCISION DNA REPAIR PROTEIN (EUROFUNG)"/>
    <property type="match status" value="1"/>
</dbReference>
<protein>
    <submittedName>
        <fullName evidence="6">Endonuclease III</fullName>
    </submittedName>
</protein>
<dbReference type="SMART" id="SM00525">
    <property type="entry name" value="FES"/>
    <property type="match status" value="1"/>
</dbReference>
<dbReference type="GO" id="GO:0051539">
    <property type="term" value="F:4 iron, 4 sulfur cluster binding"/>
    <property type="evidence" value="ECO:0007669"/>
    <property type="project" value="InterPro"/>
</dbReference>
<dbReference type="InterPro" id="IPR003265">
    <property type="entry name" value="HhH-GPD_domain"/>
</dbReference>
<keyword evidence="6" id="KW-0378">Hydrolase</keyword>
<proteinExistence type="predicted"/>
<dbReference type="PIRSF" id="PIRSF001435">
    <property type="entry name" value="Nth"/>
    <property type="match status" value="1"/>
</dbReference>
<comment type="cofactor">
    <cofactor evidence="1">
        <name>[4Fe-4S] cluster</name>
        <dbReference type="ChEBI" id="CHEBI:49883"/>
    </cofactor>
</comment>
<evidence type="ECO:0000256" key="2">
    <source>
        <dbReference type="ARBA" id="ARBA00022723"/>
    </source>
</evidence>
<sequence>MRLILAQQNTWAVAQRQWEALRAAYPRWELALVAEPEDLEAVLRSAGGGLARSKSRTIWGVLHQLAERGRPSLRWLQRLDDAQARAELEALPGVGRRSASLLLLFHLARPAAAVDGNIERVLWRLEVVPPTWPAAKQEQWLEGVLPLDTAYRAAFHRAGVRHGREVCTRRSPDCPSCVLNRWCPSAELFMAAGPPAVETD</sequence>
<dbReference type="GO" id="GO:0004519">
    <property type="term" value="F:endonuclease activity"/>
    <property type="evidence" value="ECO:0007669"/>
    <property type="project" value="UniProtKB-KW"/>
</dbReference>
<gene>
    <name evidence="6" type="ORF">EJ104_06950</name>
</gene>
<evidence type="ECO:0000256" key="4">
    <source>
        <dbReference type="ARBA" id="ARBA00023014"/>
    </source>
</evidence>
<keyword evidence="6" id="KW-0540">Nuclease</keyword>
<dbReference type="CDD" id="cd00056">
    <property type="entry name" value="ENDO3c"/>
    <property type="match status" value="1"/>
</dbReference>
<evidence type="ECO:0000256" key="1">
    <source>
        <dbReference type="ARBA" id="ARBA00001966"/>
    </source>
</evidence>
<keyword evidence="2" id="KW-0479">Metal-binding</keyword>
<dbReference type="InterPro" id="IPR023170">
    <property type="entry name" value="HhH_base_excis_C"/>
</dbReference>
<dbReference type="AlphaFoldDB" id="A0A431VVQ4"/>
<dbReference type="PANTHER" id="PTHR47203">
    <property type="match status" value="1"/>
</dbReference>
<dbReference type="Proteomes" id="UP000277766">
    <property type="component" value="Unassembled WGS sequence"/>
</dbReference>
<dbReference type="SUPFAM" id="SSF48150">
    <property type="entry name" value="DNA-glycosylase"/>
    <property type="match status" value="1"/>
</dbReference>
<dbReference type="GO" id="GO:0046872">
    <property type="term" value="F:metal ion binding"/>
    <property type="evidence" value="ECO:0007669"/>
    <property type="project" value="UniProtKB-KW"/>
</dbReference>
<feature type="domain" description="HhH-GPD" evidence="5">
    <location>
        <begin position="5"/>
        <end position="165"/>
    </location>
</feature>
<dbReference type="Gene3D" id="1.10.1670.10">
    <property type="entry name" value="Helix-hairpin-Helix base-excision DNA repair enzymes (C-terminal)"/>
    <property type="match status" value="1"/>
</dbReference>
<evidence type="ECO:0000259" key="5">
    <source>
        <dbReference type="SMART" id="SM00478"/>
    </source>
</evidence>
<dbReference type="EMBL" id="RXPE01000011">
    <property type="protein sequence ID" value="RTR27312.1"/>
    <property type="molecule type" value="Genomic_DNA"/>
</dbReference>
<comment type="caution">
    <text evidence="6">The sequence shown here is derived from an EMBL/GenBank/DDBJ whole genome shotgun (WGS) entry which is preliminary data.</text>
</comment>
<reference evidence="6 7" key="1">
    <citation type="submission" date="2018-12" db="EMBL/GenBank/DDBJ databases">
        <title>Deinococcus radiophilus ATCC 27603 genome sequencing and assembly.</title>
        <authorList>
            <person name="Maclea K.S."/>
            <person name="Maynard C.R."/>
        </authorList>
    </citation>
    <scope>NUCLEOTIDE SEQUENCE [LARGE SCALE GENOMIC DNA]</scope>
    <source>
        <strain evidence="6 7">ATCC 27603</strain>
    </source>
</reference>
<dbReference type="GO" id="GO:0006284">
    <property type="term" value="P:base-excision repair"/>
    <property type="evidence" value="ECO:0007669"/>
    <property type="project" value="InterPro"/>
</dbReference>
<name>A0A431VVQ4_9DEIO</name>
<evidence type="ECO:0000313" key="6">
    <source>
        <dbReference type="EMBL" id="RTR27312.1"/>
    </source>
</evidence>
<dbReference type="GO" id="GO:0016787">
    <property type="term" value="F:hydrolase activity"/>
    <property type="evidence" value="ECO:0007669"/>
    <property type="project" value="UniProtKB-ARBA"/>
</dbReference>
<organism evidence="6 7">
    <name type="scientific">Deinococcus radiophilus</name>
    <dbReference type="NCBI Taxonomy" id="32062"/>
    <lineage>
        <taxon>Bacteria</taxon>
        <taxon>Thermotogati</taxon>
        <taxon>Deinococcota</taxon>
        <taxon>Deinococci</taxon>
        <taxon>Deinococcales</taxon>
        <taxon>Deinococcaceae</taxon>
        <taxon>Deinococcus</taxon>
    </lineage>
</organism>
<dbReference type="InterPro" id="IPR011257">
    <property type="entry name" value="DNA_glycosylase"/>
</dbReference>
<dbReference type="SMART" id="SM00478">
    <property type="entry name" value="ENDO3c"/>
    <property type="match status" value="1"/>
</dbReference>
<dbReference type="OrthoDB" id="9800977at2"/>
<accession>A0A431VVQ4</accession>